<accession>A0A7K1SB78</accession>
<dbReference type="SUPFAM" id="SSF56300">
    <property type="entry name" value="Metallo-dependent phosphatases"/>
    <property type="match status" value="1"/>
</dbReference>
<dbReference type="InterPro" id="IPR015914">
    <property type="entry name" value="PAPs_N"/>
</dbReference>
<dbReference type="InterPro" id="IPR029052">
    <property type="entry name" value="Metallo-depent_PP-like"/>
</dbReference>
<feature type="domain" description="Calcineurin-like phosphoesterase" evidence="2">
    <location>
        <begin position="121"/>
        <end position="326"/>
    </location>
</feature>
<dbReference type="InterPro" id="IPR004843">
    <property type="entry name" value="Calcineurin-like_PHP"/>
</dbReference>
<dbReference type="Gene3D" id="3.60.21.10">
    <property type="match status" value="1"/>
</dbReference>
<feature type="domain" description="Purple acid phosphatase N-terminal" evidence="3">
    <location>
        <begin position="34"/>
        <end position="109"/>
    </location>
</feature>
<organism evidence="5 6">
    <name type="scientific">Spirosoma arboris</name>
    <dbReference type="NCBI Taxonomy" id="2682092"/>
    <lineage>
        <taxon>Bacteria</taxon>
        <taxon>Pseudomonadati</taxon>
        <taxon>Bacteroidota</taxon>
        <taxon>Cytophagia</taxon>
        <taxon>Cytophagales</taxon>
        <taxon>Cytophagaceae</taxon>
        <taxon>Spirosoma</taxon>
    </lineage>
</organism>
<feature type="domain" description="Secretion system C-terminal sorting" evidence="4">
    <location>
        <begin position="699"/>
        <end position="772"/>
    </location>
</feature>
<evidence type="ECO:0000259" key="2">
    <source>
        <dbReference type="Pfam" id="PF00149"/>
    </source>
</evidence>
<dbReference type="Pfam" id="PF18962">
    <property type="entry name" value="Por_Secre_tail"/>
    <property type="match status" value="1"/>
</dbReference>
<keyword evidence="6" id="KW-1185">Reference proteome</keyword>
<reference evidence="5 6" key="1">
    <citation type="submission" date="2019-12" db="EMBL/GenBank/DDBJ databases">
        <title>Spirosoma sp. HMF4905 genome sequencing and assembly.</title>
        <authorList>
            <person name="Kang H."/>
            <person name="Cha I."/>
            <person name="Kim H."/>
            <person name="Joh K."/>
        </authorList>
    </citation>
    <scope>NUCLEOTIDE SEQUENCE [LARGE SCALE GENOMIC DNA]</scope>
    <source>
        <strain evidence="5 6">HMF4905</strain>
    </source>
</reference>
<sequence>MKNTLLLAIIFLFFFVQKTVAQVPTIVRGPYLQVLTSTSVVVRWRTDQPTTGRVWFGPSASQLTKDTRETQPTLEHVLTLTGLQPATRYAYAIGYDDTQLAAGPDYYVKTAVPAGDTRPFRMWVLGDFGSGNDNQTNVYQAYRNATANRPVDLWVWLGDNAYSFGFEEEYQRLVFPVYAATLRNTPLFITPGNHDYADSETNTNTAYFNLFSFPQQGEAGGIPSGSKSYYSGNYGNVHLISLDSQGRPDGQYRLYDTTSTQVQWLKKDLAANKLPWTIVIFHHPPYSKGGHNSDTEESMRLIRENLIPILERYGVDLVLNGHSHGYERTYRIKGLRGLAKTYDKSQNLVENTTARYDGSANSCPILTKGQGTVYVVNGSGGQLGGQSVDFPHPATVYNNTTLGGSMLLDVNDNRLDAQLVMSDGSVQDKFTIMKNVNKSASLTTEFADTLTFSASWVGDYRWSGGQTGRTIRYVADKAGTFPVVVNDNQQCLTDQFTVTVQQPPKLTAKVSVNASVCVGSTFAVTAIPENTTKAAGWQYDVLLSDASGDFTTEKIVGSGTLNTLSATIPANLVPGAGYRLQVRPRGIPYAQLIASGGFAVKPLPTATLSGSTTVLQGQSINLSLSFTGDGPWKGTLSDGTAFSSSVTPTALTLQPTKSIVYTVASVENSCGKGSTSGQASITVLLPTAEEEFSGGQLRVYPNPTHEVVYVELTTTQKKEVSVSLRDLQGRAIFQKQFGTVSSVNETIPMPHTAGTYLLTIQAGQNKITRKVVRQ</sequence>
<protein>
    <submittedName>
        <fullName evidence="5">T9SS type A sorting domain-containing protein</fullName>
    </submittedName>
</protein>
<dbReference type="AlphaFoldDB" id="A0A7K1SB78"/>
<dbReference type="EMBL" id="WPIN01000004">
    <property type="protein sequence ID" value="MVM31067.1"/>
    <property type="molecule type" value="Genomic_DNA"/>
</dbReference>
<dbReference type="InterPro" id="IPR008963">
    <property type="entry name" value="Purple_acid_Pase-like_N"/>
</dbReference>
<dbReference type="Pfam" id="PF16656">
    <property type="entry name" value="Pur_ac_phosph_N"/>
    <property type="match status" value="1"/>
</dbReference>
<dbReference type="NCBIfam" id="TIGR04183">
    <property type="entry name" value="Por_Secre_tail"/>
    <property type="match status" value="1"/>
</dbReference>
<dbReference type="InterPro" id="IPR026444">
    <property type="entry name" value="Secre_tail"/>
</dbReference>
<evidence type="ECO:0000313" key="5">
    <source>
        <dbReference type="EMBL" id="MVM31067.1"/>
    </source>
</evidence>
<name>A0A7K1SB78_9BACT</name>
<dbReference type="GO" id="GO:0003993">
    <property type="term" value="F:acid phosphatase activity"/>
    <property type="evidence" value="ECO:0007669"/>
    <property type="project" value="InterPro"/>
</dbReference>
<dbReference type="PANTHER" id="PTHR45867">
    <property type="entry name" value="PURPLE ACID PHOSPHATASE"/>
    <property type="match status" value="1"/>
</dbReference>
<comment type="caution">
    <text evidence="5">The sequence shown here is derived from an EMBL/GenBank/DDBJ whole genome shotgun (WGS) entry which is preliminary data.</text>
</comment>
<evidence type="ECO:0000256" key="1">
    <source>
        <dbReference type="ARBA" id="ARBA00022729"/>
    </source>
</evidence>
<evidence type="ECO:0000259" key="4">
    <source>
        <dbReference type="Pfam" id="PF18962"/>
    </source>
</evidence>
<evidence type="ECO:0000313" key="6">
    <source>
        <dbReference type="Proteomes" id="UP000436006"/>
    </source>
</evidence>
<evidence type="ECO:0000259" key="3">
    <source>
        <dbReference type="Pfam" id="PF16656"/>
    </source>
</evidence>
<dbReference type="Pfam" id="PF00149">
    <property type="entry name" value="Metallophos"/>
    <property type="match status" value="1"/>
</dbReference>
<dbReference type="Gene3D" id="2.60.40.380">
    <property type="entry name" value="Purple acid phosphatase-like, N-terminal"/>
    <property type="match status" value="1"/>
</dbReference>
<proteinExistence type="predicted"/>
<dbReference type="RefSeq" id="WP_157585576.1">
    <property type="nucleotide sequence ID" value="NZ_WPIN01000004.1"/>
</dbReference>
<dbReference type="GO" id="GO:0046872">
    <property type="term" value="F:metal ion binding"/>
    <property type="evidence" value="ECO:0007669"/>
    <property type="project" value="InterPro"/>
</dbReference>
<keyword evidence="1" id="KW-0732">Signal</keyword>
<gene>
    <name evidence="5" type="ORF">GO755_13585</name>
</gene>
<dbReference type="Proteomes" id="UP000436006">
    <property type="component" value="Unassembled WGS sequence"/>
</dbReference>
<dbReference type="PANTHER" id="PTHR45867:SF3">
    <property type="entry name" value="ACID PHOSPHATASE TYPE 7"/>
    <property type="match status" value="1"/>
</dbReference>
<dbReference type="SUPFAM" id="SSF49363">
    <property type="entry name" value="Purple acid phosphatase, N-terminal domain"/>
    <property type="match status" value="1"/>
</dbReference>